<accession>A0A7K1L4A8</accession>
<proteinExistence type="predicted"/>
<protein>
    <submittedName>
        <fullName evidence="1">Uncharacterized protein</fullName>
    </submittedName>
</protein>
<evidence type="ECO:0000313" key="1">
    <source>
        <dbReference type="EMBL" id="MUN39086.1"/>
    </source>
</evidence>
<evidence type="ECO:0000313" key="2">
    <source>
        <dbReference type="Proteomes" id="UP000432015"/>
    </source>
</evidence>
<reference evidence="1 2" key="1">
    <citation type="submission" date="2019-11" db="EMBL/GenBank/DDBJ databases">
        <authorList>
            <person name="Cao P."/>
        </authorList>
    </citation>
    <scope>NUCLEOTIDE SEQUENCE [LARGE SCALE GENOMIC DNA]</scope>
    <source>
        <strain evidence="1 2">NEAU-AAG5</strain>
    </source>
</reference>
<gene>
    <name evidence="1" type="ORF">GNZ18_21140</name>
</gene>
<dbReference type="EMBL" id="WOFH01000007">
    <property type="protein sequence ID" value="MUN39086.1"/>
    <property type="molecule type" value="Genomic_DNA"/>
</dbReference>
<dbReference type="RefSeq" id="WP_156218261.1">
    <property type="nucleotide sequence ID" value="NZ_WOFH01000007.1"/>
</dbReference>
<dbReference type="Proteomes" id="UP000432015">
    <property type="component" value="Unassembled WGS sequence"/>
</dbReference>
<name>A0A7K1L4A8_9ACTN</name>
<sequence>MEDRRPALKQQLPYPYDQDLSEVLRRLDRRTPASRARLANDPVTAAYLAAGVRLIENHLGPGAVRTLADPEDDSSLQRPLLAFLSQRTVAAEVARNPAPFPRVGSVSTLRSTWASHSDFIADLLRFGLWAYHPTHCDAADAVDILDDLQDGAHFVDAIHRLGYWNLLTLVDRPRFRMEIFATAAAENDPVIQKAMAENYREVLDPWKDICGDLLESRRLRLRRGVSIGDFVDLVTAVMEGVALRDLADPRAEVIDRKGERSLAGTALLALLRGCVERVDDADGLTLEEAVHAMVYGVPARPGRAAGITPQGPGSNGAAAAAR</sequence>
<organism evidence="1 2">
    <name type="scientific">Actinomadura litoris</name>
    <dbReference type="NCBI Taxonomy" id="2678616"/>
    <lineage>
        <taxon>Bacteria</taxon>
        <taxon>Bacillati</taxon>
        <taxon>Actinomycetota</taxon>
        <taxon>Actinomycetes</taxon>
        <taxon>Streptosporangiales</taxon>
        <taxon>Thermomonosporaceae</taxon>
        <taxon>Actinomadura</taxon>
    </lineage>
</organism>
<dbReference type="AlphaFoldDB" id="A0A7K1L4A8"/>
<keyword evidence="2" id="KW-1185">Reference proteome</keyword>
<comment type="caution">
    <text evidence="1">The sequence shown here is derived from an EMBL/GenBank/DDBJ whole genome shotgun (WGS) entry which is preliminary data.</text>
</comment>